<evidence type="ECO:0000313" key="6">
    <source>
        <dbReference type="EMBL" id="MEP0948590.1"/>
    </source>
</evidence>
<dbReference type="PANTHER" id="PTHR19879:SF9">
    <property type="entry name" value="TRANSCRIPTION INITIATION FACTOR TFIID SUBUNIT 5"/>
    <property type="match status" value="1"/>
</dbReference>
<evidence type="ECO:0000313" key="7">
    <source>
        <dbReference type="Proteomes" id="UP001482513"/>
    </source>
</evidence>
<dbReference type="InterPro" id="IPR000719">
    <property type="entry name" value="Prot_kinase_dom"/>
</dbReference>
<dbReference type="CDD" id="cd00200">
    <property type="entry name" value="WD40"/>
    <property type="match status" value="1"/>
</dbReference>
<proteinExistence type="predicted"/>
<dbReference type="PANTHER" id="PTHR19879">
    <property type="entry name" value="TRANSCRIPTION INITIATION FACTOR TFIID"/>
    <property type="match status" value="1"/>
</dbReference>
<evidence type="ECO:0000256" key="3">
    <source>
        <dbReference type="PROSITE-ProRule" id="PRU00221"/>
    </source>
</evidence>
<dbReference type="SMART" id="SM00320">
    <property type="entry name" value="WD40"/>
    <property type="match status" value="7"/>
</dbReference>
<feature type="repeat" description="WD" evidence="3">
    <location>
        <begin position="457"/>
        <end position="498"/>
    </location>
</feature>
<name>A0ABV0K7T5_9CYAN</name>
<keyword evidence="4" id="KW-0067">ATP-binding</keyword>
<accession>A0ABV0K7T5</accession>
<gene>
    <name evidence="6" type="ORF">NC992_17025</name>
</gene>
<dbReference type="InterPro" id="IPR015943">
    <property type="entry name" value="WD40/YVTN_repeat-like_dom_sf"/>
</dbReference>
<dbReference type="SUPFAM" id="SSF50978">
    <property type="entry name" value="WD40 repeat-like"/>
    <property type="match status" value="1"/>
</dbReference>
<dbReference type="Pfam" id="PF00069">
    <property type="entry name" value="Pkinase"/>
    <property type="match status" value="1"/>
</dbReference>
<evidence type="ECO:0000256" key="2">
    <source>
        <dbReference type="ARBA" id="ARBA00022737"/>
    </source>
</evidence>
<dbReference type="EMBL" id="JAMPKX010000008">
    <property type="protein sequence ID" value="MEP0948590.1"/>
    <property type="molecule type" value="Genomic_DNA"/>
</dbReference>
<dbReference type="PROSITE" id="PS50011">
    <property type="entry name" value="PROTEIN_KINASE_DOM"/>
    <property type="match status" value="1"/>
</dbReference>
<dbReference type="CDD" id="cd14014">
    <property type="entry name" value="STKc_PknB_like"/>
    <property type="match status" value="1"/>
</dbReference>
<dbReference type="PRINTS" id="PR00320">
    <property type="entry name" value="GPROTEINBRPT"/>
</dbReference>
<feature type="binding site" evidence="4">
    <location>
        <position position="66"/>
    </location>
    <ligand>
        <name>ATP</name>
        <dbReference type="ChEBI" id="CHEBI:30616"/>
    </ligand>
</feature>
<feature type="domain" description="Protein kinase" evidence="5">
    <location>
        <begin position="35"/>
        <end position="293"/>
    </location>
</feature>
<dbReference type="GO" id="GO:0016301">
    <property type="term" value="F:kinase activity"/>
    <property type="evidence" value="ECO:0007669"/>
    <property type="project" value="UniProtKB-KW"/>
</dbReference>
<keyword evidence="1 3" id="KW-0853">WD repeat</keyword>
<sequence length="618" mass="67074">MTSLCVNPTCSQPKNEDRARVCTACGQPLWVADRYRCQRYLGQGGFGRTYLAVNEGGELPLLCVVKQMFLAIGENWPDRHQRFHREADRLATLGQHSQIPALLDVIDSAQGQFLVQEYLPGPNLDQLIQQSSNPSGEALVQRVLYELLPVLAYIHDHSVIHRDIKPANIVAPPAPQPFALVDFGAAKAIADSEQLQRTATVIGSAGYAAPEQALGKAVYASDIFSLGVTCLHLLTGLHPFDLYSVSDDAWVWRPYVTTPISPALGRVLDRMVNRRLQERYSNAQEVLADLRWSGLALGAQDSKLPQVLTKSLNATPAWEQRFALNLSGVMANGLAMSPNGRAIATACSDGSVRLWDCTNGELIHAFRRSLGLLGVGHRGAVNAVAFTHAGDAIISGGEDSQLIRWNLDDYTGQKLPVSSWQISSLLIAPPGDTLAVGSGDGRIHLWSLAQENAPKMLVHHQDQVTALAVDIVGNLLVSGGRDRTLRLWSLPSGRLTRTLTAPKAPIMALACHPQDGRIISGDRDGHVQVWSGENPDQGLVIHKAPSPITALAISFNGHWLAIGADDGHLTLKNLQGLGQTTQLRHAWGVRAIAFTPDSRMLVSTSADQTIRFWCFEAA</sequence>
<feature type="repeat" description="WD" evidence="3">
    <location>
        <begin position="334"/>
        <end position="365"/>
    </location>
</feature>
<dbReference type="Gene3D" id="2.130.10.10">
    <property type="entry name" value="YVTN repeat-like/Quinoprotein amine dehydrogenase"/>
    <property type="match status" value="2"/>
</dbReference>
<dbReference type="InterPro" id="IPR024977">
    <property type="entry name" value="Apc4-like_WD40_dom"/>
</dbReference>
<feature type="repeat" description="WD" evidence="3">
    <location>
        <begin position="582"/>
        <end position="618"/>
    </location>
</feature>
<keyword evidence="4" id="KW-0547">Nucleotide-binding</keyword>
<organism evidence="6 7">
    <name type="scientific">Leptolyngbya subtilissima DQ-A4</name>
    <dbReference type="NCBI Taxonomy" id="2933933"/>
    <lineage>
        <taxon>Bacteria</taxon>
        <taxon>Bacillati</taxon>
        <taxon>Cyanobacteriota</taxon>
        <taxon>Cyanophyceae</taxon>
        <taxon>Leptolyngbyales</taxon>
        <taxon>Leptolyngbyaceae</taxon>
        <taxon>Leptolyngbya group</taxon>
        <taxon>Leptolyngbya</taxon>
    </lineage>
</organism>
<feature type="repeat" description="WD" evidence="3">
    <location>
        <begin position="422"/>
        <end position="456"/>
    </location>
</feature>
<dbReference type="RefSeq" id="WP_190706119.1">
    <property type="nucleotide sequence ID" value="NZ_JAMPKX010000008.1"/>
</dbReference>
<comment type="caution">
    <text evidence="6">The sequence shown here is derived from an EMBL/GenBank/DDBJ whole genome shotgun (WGS) entry which is preliminary data.</text>
</comment>
<feature type="repeat" description="WD" evidence="3">
    <location>
        <begin position="499"/>
        <end position="531"/>
    </location>
</feature>
<dbReference type="InterPro" id="IPR036322">
    <property type="entry name" value="WD40_repeat_dom_sf"/>
</dbReference>
<dbReference type="Pfam" id="PF12894">
    <property type="entry name" value="ANAPC4_WD40"/>
    <property type="match status" value="1"/>
</dbReference>
<keyword evidence="2" id="KW-0677">Repeat</keyword>
<evidence type="ECO:0000259" key="5">
    <source>
        <dbReference type="PROSITE" id="PS50011"/>
    </source>
</evidence>
<protein>
    <submittedName>
        <fullName evidence="6">Protein kinase</fullName>
    </submittedName>
</protein>
<keyword evidence="6" id="KW-0418">Kinase</keyword>
<dbReference type="PROSITE" id="PS50294">
    <property type="entry name" value="WD_REPEATS_REGION"/>
    <property type="match status" value="3"/>
</dbReference>
<dbReference type="PROSITE" id="PS50082">
    <property type="entry name" value="WD_REPEATS_2"/>
    <property type="match status" value="6"/>
</dbReference>
<dbReference type="InterPro" id="IPR001680">
    <property type="entry name" value="WD40_rpt"/>
</dbReference>
<dbReference type="InterPro" id="IPR011009">
    <property type="entry name" value="Kinase-like_dom_sf"/>
</dbReference>
<keyword evidence="6" id="KW-0808">Transferase</keyword>
<dbReference type="Gene3D" id="1.10.510.10">
    <property type="entry name" value="Transferase(Phosphotransferase) domain 1"/>
    <property type="match status" value="1"/>
</dbReference>
<dbReference type="PROSITE" id="PS00107">
    <property type="entry name" value="PROTEIN_KINASE_ATP"/>
    <property type="match status" value="1"/>
</dbReference>
<dbReference type="Pfam" id="PF00400">
    <property type="entry name" value="WD40"/>
    <property type="match status" value="6"/>
</dbReference>
<keyword evidence="7" id="KW-1185">Reference proteome</keyword>
<dbReference type="SUPFAM" id="SSF56112">
    <property type="entry name" value="Protein kinase-like (PK-like)"/>
    <property type="match status" value="1"/>
</dbReference>
<evidence type="ECO:0000256" key="4">
    <source>
        <dbReference type="PROSITE-ProRule" id="PRU10141"/>
    </source>
</evidence>
<evidence type="ECO:0000256" key="1">
    <source>
        <dbReference type="ARBA" id="ARBA00022574"/>
    </source>
</evidence>
<dbReference type="InterPro" id="IPR017441">
    <property type="entry name" value="Protein_kinase_ATP_BS"/>
</dbReference>
<dbReference type="SMART" id="SM00220">
    <property type="entry name" value="S_TKc"/>
    <property type="match status" value="1"/>
</dbReference>
<dbReference type="Proteomes" id="UP001482513">
    <property type="component" value="Unassembled WGS sequence"/>
</dbReference>
<feature type="repeat" description="WD" evidence="3">
    <location>
        <begin position="374"/>
        <end position="408"/>
    </location>
</feature>
<dbReference type="NCBIfam" id="NF045510">
    <property type="entry name" value="4Cys_prefix_kin"/>
    <property type="match status" value="1"/>
</dbReference>
<dbReference type="InterPro" id="IPR020472">
    <property type="entry name" value="WD40_PAC1"/>
</dbReference>
<reference evidence="6 7" key="1">
    <citation type="submission" date="2022-04" db="EMBL/GenBank/DDBJ databases">
        <title>Positive selection, recombination, and allopatry shape intraspecific diversity of widespread and dominant cyanobacteria.</title>
        <authorList>
            <person name="Wei J."/>
            <person name="Shu W."/>
            <person name="Hu C."/>
        </authorList>
    </citation>
    <scope>NUCLEOTIDE SEQUENCE [LARGE SCALE GENOMIC DNA]</scope>
    <source>
        <strain evidence="6 7">DQ-A4</strain>
    </source>
</reference>